<feature type="compositionally biased region" description="Low complexity" evidence="1">
    <location>
        <begin position="490"/>
        <end position="514"/>
    </location>
</feature>
<keyword evidence="3" id="KW-1185">Reference proteome</keyword>
<dbReference type="InParanoid" id="A0A286UU37"/>
<dbReference type="STRING" id="2282107.A0A286UU37"/>
<feature type="compositionally biased region" description="Basic and acidic residues" evidence="1">
    <location>
        <begin position="698"/>
        <end position="721"/>
    </location>
</feature>
<dbReference type="Proteomes" id="UP000217199">
    <property type="component" value="Unassembled WGS sequence"/>
</dbReference>
<organism evidence="2 3">
    <name type="scientific">Pyrrhoderma noxium</name>
    <dbReference type="NCBI Taxonomy" id="2282107"/>
    <lineage>
        <taxon>Eukaryota</taxon>
        <taxon>Fungi</taxon>
        <taxon>Dikarya</taxon>
        <taxon>Basidiomycota</taxon>
        <taxon>Agaricomycotina</taxon>
        <taxon>Agaricomycetes</taxon>
        <taxon>Hymenochaetales</taxon>
        <taxon>Hymenochaetaceae</taxon>
        <taxon>Pyrrhoderma</taxon>
    </lineage>
</organism>
<evidence type="ECO:0000313" key="3">
    <source>
        <dbReference type="Proteomes" id="UP000217199"/>
    </source>
</evidence>
<gene>
    <name evidence="2" type="ORF">PNOK_0016600</name>
</gene>
<dbReference type="AlphaFoldDB" id="A0A286UU37"/>
<proteinExistence type="predicted"/>
<reference evidence="2 3" key="1">
    <citation type="journal article" date="2017" name="Mol. Ecol.">
        <title>Comparative and population genomic landscape of Phellinus noxius: A hypervariable fungus causing root rot in trees.</title>
        <authorList>
            <person name="Chung C.L."/>
            <person name="Lee T.J."/>
            <person name="Akiba M."/>
            <person name="Lee H.H."/>
            <person name="Kuo T.H."/>
            <person name="Liu D."/>
            <person name="Ke H.M."/>
            <person name="Yokoi T."/>
            <person name="Roa M.B."/>
            <person name="Lu M.J."/>
            <person name="Chang Y.Y."/>
            <person name="Ann P.J."/>
            <person name="Tsai J.N."/>
            <person name="Chen C.Y."/>
            <person name="Tzean S.S."/>
            <person name="Ota Y."/>
            <person name="Hattori T."/>
            <person name="Sahashi N."/>
            <person name="Liou R.F."/>
            <person name="Kikuchi T."/>
            <person name="Tsai I.J."/>
        </authorList>
    </citation>
    <scope>NUCLEOTIDE SEQUENCE [LARGE SCALE GENOMIC DNA]</scope>
    <source>
        <strain evidence="2 3">FFPRI411160</strain>
    </source>
</reference>
<dbReference type="EMBL" id="NBII01000001">
    <property type="protein sequence ID" value="PAV23099.1"/>
    <property type="molecule type" value="Genomic_DNA"/>
</dbReference>
<evidence type="ECO:0000313" key="2">
    <source>
        <dbReference type="EMBL" id="PAV23099.1"/>
    </source>
</evidence>
<feature type="compositionally biased region" description="Polar residues" evidence="1">
    <location>
        <begin position="751"/>
        <end position="763"/>
    </location>
</feature>
<dbReference type="OrthoDB" id="3158970at2759"/>
<feature type="region of interest" description="Disordered" evidence="1">
    <location>
        <begin position="675"/>
        <end position="785"/>
    </location>
</feature>
<feature type="compositionally biased region" description="Basic and acidic residues" evidence="1">
    <location>
        <begin position="522"/>
        <end position="533"/>
    </location>
</feature>
<name>A0A286UU37_9AGAM</name>
<accession>A0A286UU37</accession>
<evidence type="ECO:0000256" key="1">
    <source>
        <dbReference type="SAM" id="MobiDB-lite"/>
    </source>
</evidence>
<sequence length="823" mass="92010">MAYKGKSTTRSWATLPPELIRLVTTFHILDVSSATTLPVCWQPRNKWQNRLAYTVVRDAAIIENLMQVTPAWSSALEFHTFWQKAAVVLDPGDNTLVFARQHRLSPYRHYKINLFQRTCIPCRINFPATTTGLLAAKRIVLTKELGYVACCKDHRKDRFCGVCMRDSSHDEIYLTENEECEIWPSIETTCRVCRGDALWKVCMEGQPSASGMTKEAEAVGGRNFAAEDWEARQAVETFVDGGEGCVREVIGLCMEKLWLRQNTKIVEMLNLAIATSRMQTRMVENAAEAGILTGGMGEYESEEDLSELEEEEDTELMSLTEEGQGVRELAINDWARTRILDGQWYSPADQWHLLQSPSEGVYLTIPPDFFFPYVRAQHPVSWILPRNEVERPHPDPRAFHAGPPPSLNLCNSAYEAFRIQMHQLLYPAMENLVRKIVMECAVDGTDASVRVARMNVEDVAEGLRQEGVWFNGMDWIRRRRETKRDEMDDSSSSSEKSGSGSTSPVLSTSTLQTTPSPPPTEKMSDKMSDKEVLSTKIKIPSNSSQIKSPESPILSLPIAISPVLESPTQIPSIPFIPESMAEMPQFTIDTFNSIWREACAPLFQCKCRICERAVMKLNIEAGNILPTPQIQQSDIQGQYIINPQTQLIEVQLEPAPTEGTFVASDYAESDINPSRIGRKRSCDDAAISADEDGPYDVQNRDSRECSRTPPEKRQRLGKHEILAVPLRKRGSEEIDSGEGDKMSCLSGLEGGTNTKRSRTSTSPFAPPRSESESISDSEDNNALQLMSSDVRKTVPGIGDWGDLGYSDPASFVLKSIIGAEDDD</sequence>
<feature type="region of interest" description="Disordered" evidence="1">
    <location>
        <begin position="481"/>
        <end position="548"/>
    </location>
</feature>
<protein>
    <submittedName>
        <fullName evidence="2">Abc domain-containing</fullName>
    </submittedName>
</protein>
<comment type="caution">
    <text evidence="2">The sequence shown here is derived from an EMBL/GenBank/DDBJ whole genome shotgun (WGS) entry which is preliminary data.</text>
</comment>